<reference evidence="1" key="1">
    <citation type="submission" date="2017-06" db="EMBL/GenBank/DDBJ databases">
        <title>Novel phages from South African skin metaviromes.</title>
        <authorList>
            <person name="van Zyl L.J."/>
            <person name="Abrahams Y."/>
            <person name="Stander E.A."/>
            <person name="Kirby B.M."/>
            <person name="Clavaud C."/>
            <person name="Farcet C."/>
            <person name="Breton L."/>
            <person name="Trindade M.I."/>
        </authorList>
    </citation>
    <scope>NUCLEOTIDE SEQUENCE</scope>
</reference>
<organism evidence="1">
    <name type="scientific">uncultured Caudovirales phage</name>
    <dbReference type="NCBI Taxonomy" id="2100421"/>
    <lineage>
        <taxon>Viruses</taxon>
        <taxon>Duplodnaviria</taxon>
        <taxon>Heunggongvirae</taxon>
        <taxon>Uroviricota</taxon>
        <taxon>Caudoviricetes</taxon>
        <taxon>Peduoviridae</taxon>
        <taxon>Maltschvirus</taxon>
        <taxon>Maltschvirus maltsch</taxon>
    </lineage>
</organism>
<dbReference type="EMBL" id="MF417933">
    <property type="protein sequence ID" value="ASN71803.1"/>
    <property type="molecule type" value="Genomic_DNA"/>
</dbReference>
<gene>
    <name evidence="1" type="ORF">7S4_17</name>
</gene>
<sequence>MMKTNKEMIQAIKDFQNNKVPGVTLMHDDQEAIDFCIKMTYEIFVEGKHKFEPNIDK</sequence>
<name>A0A2H4JCU3_9CAUD</name>
<protein>
    <submittedName>
        <fullName evidence="1">Uncharacterized protein</fullName>
    </submittedName>
</protein>
<evidence type="ECO:0000313" key="1">
    <source>
        <dbReference type="EMBL" id="ASN71803.1"/>
    </source>
</evidence>
<accession>A0A2H4JCU3</accession>
<proteinExistence type="predicted"/>